<dbReference type="Gene3D" id="3.40.80.10">
    <property type="entry name" value="Peptidoglycan recognition protein-like"/>
    <property type="match status" value="1"/>
</dbReference>
<dbReference type="PANTHER" id="PTHR30417">
    <property type="entry name" value="N-ACETYLMURAMOYL-L-ALANINE AMIDASE AMID"/>
    <property type="match status" value="1"/>
</dbReference>
<organism evidence="6 7">
    <name type="scientific">Agathobacter rectalis</name>
    <dbReference type="NCBI Taxonomy" id="39491"/>
    <lineage>
        <taxon>Bacteria</taxon>
        <taxon>Bacillati</taxon>
        <taxon>Bacillota</taxon>
        <taxon>Clostridia</taxon>
        <taxon>Lachnospirales</taxon>
        <taxon>Lachnospiraceae</taxon>
        <taxon>Agathobacter</taxon>
    </lineage>
</organism>
<dbReference type="Proteomes" id="UP000285865">
    <property type="component" value="Unassembled WGS sequence"/>
</dbReference>
<dbReference type="PANTHER" id="PTHR30417:SF1">
    <property type="entry name" value="N-ACETYLMURAMOYL-L-ALANINE AMIDASE AMID"/>
    <property type="match status" value="1"/>
</dbReference>
<keyword evidence="3" id="KW-0378">Hydrolase</keyword>
<evidence type="ECO:0000313" key="7">
    <source>
        <dbReference type="Proteomes" id="UP000285865"/>
    </source>
</evidence>
<feature type="domain" description="SH3b" evidence="5">
    <location>
        <begin position="278"/>
        <end position="343"/>
    </location>
</feature>
<evidence type="ECO:0000313" key="6">
    <source>
        <dbReference type="EMBL" id="RHI25373.1"/>
    </source>
</evidence>
<evidence type="ECO:0000256" key="4">
    <source>
        <dbReference type="ARBA" id="ARBA00023316"/>
    </source>
</evidence>
<protein>
    <recommendedName>
        <fullName evidence="2">N-acetylmuramoyl-L-alanine amidase</fullName>
        <ecNumber evidence="2">3.5.1.28</ecNumber>
    </recommendedName>
</protein>
<dbReference type="Pfam" id="PF08239">
    <property type="entry name" value="SH3_3"/>
    <property type="match status" value="2"/>
</dbReference>
<dbReference type="RefSeq" id="WP_005359605.1">
    <property type="nucleotide sequence ID" value="NZ_QRKN01000001.1"/>
</dbReference>
<dbReference type="InterPro" id="IPR036505">
    <property type="entry name" value="Amidase/PGRP_sf"/>
</dbReference>
<name>A0A414ZQ31_9FIRM</name>
<feature type="domain" description="SH3b" evidence="5">
    <location>
        <begin position="203"/>
        <end position="276"/>
    </location>
</feature>
<dbReference type="InterPro" id="IPR003646">
    <property type="entry name" value="SH3-like_bac-type"/>
</dbReference>
<dbReference type="AlphaFoldDB" id="A0A414ZQ31"/>
<dbReference type="SUPFAM" id="SSF55846">
    <property type="entry name" value="N-acetylmuramoyl-L-alanine amidase-like"/>
    <property type="match status" value="1"/>
</dbReference>
<accession>A0A414ZQ31</accession>
<dbReference type="GO" id="GO:0009253">
    <property type="term" value="P:peptidoglycan catabolic process"/>
    <property type="evidence" value="ECO:0007669"/>
    <property type="project" value="InterPro"/>
</dbReference>
<dbReference type="InterPro" id="IPR002502">
    <property type="entry name" value="Amidase_domain"/>
</dbReference>
<dbReference type="Gene3D" id="2.30.30.40">
    <property type="entry name" value="SH3 Domains"/>
    <property type="match status" value="2"/>
</dbReference>
<evidence type="ECO:0000259" key="5">
    <source>
        <dbReference type="PROSITE" id="PS51781"/>
    </source>
</evidence>
<dbReference type="GO" id="GO:0008745">
    <property type="term" value="F:N-acetylmuramoyl-L-alanine amidase activity"/>
    <property type="evidence" value="ECO:0007669"/>
    <property type="project" value="UniProtKB-EC"/>
</dbReference>
<dbReference type="EMBL" id="QRKN01000001">
    <property type="protein sequence ID" value="RHI25373.1"/>
    <property type="molecule type" value="Genomic_DNA"/>
</dbReference>
<proteinExistence type="predicted"/>
<comment type="caution">
    <text evidence="6">The sequence shown here is derived from an EMBL/GenBank/DDBJ whole genome shotgun (WGS) entry which is preliminary data.</text>
</comment>
<dbReference type="EC" id="3.5.1.28" evidence="2"/>
<sequence length="343" mass="36751">MGKTITAGFISDTINGIGINSSIKCNNDNLNNNTSRSVAYVVMHYTGNSKDTAKANANYFGGAGRNASAHFFVDDAEIYQSVELRDTAWHCGAKSYKHGSCRNANSIGIEMCCTAGNYRISDRTKENAAYLCAFLCKMLGIGAGGVDSYVLRHYDVTGKNCPAQMVSNPTEWQEFKNKVKGILGGSVSAGGQQHTAQPTTDNVASYKVKITADVLNVRIGPGTDYGVATQVKQGEVYTIVGEVRNGNTTWGKLKSGAGYISLGYTERIAGMTANTPQDTSYRVKINTAVLNVRKGPGTNYPVTTQVKQGEVYTIVGEEKNGNTTWGKLKSGAGYISLGYTQRA</sequence>
<reference evidence="6 7" key="1">
    <citation type="submission" date="2018-08" db="EMBL/GenBank/DDBJ databases">
        <title>A genome reference for cultivated species of the human gut microbiota.</title>
        <authorList>
            <person name="Zou Y."/>
            <person name="Xue W."/>
            <person name="Luo G."/>
        </authorList>
    </citation>
    <scope>NUCLEOTIDE SEQUENCE [LARGE SCALE GENOMIC DNA]</scope>
    <source>
        <strain evidence="6 7">AM16-11</strain>
    </source>
</reference>
<dbReference type="PROSITE" id="PS51781">
    <property type="entry name" value="SH3B"/>
    <property type="match status" value="2"/>
</dbReference>
<dbReference type="CDD" id="cd06583">
    <property type="entry name" value="PGRP"/>
    <property type="match status" value="1"/>
</dbReference>
<evidence type="ECO:0000256" key="2">
    <source>
        <dbReference type="ARBA" id="ARBA00011901"/>
    </source>
</evidence>
<dbReference type="InterPro" id="IPR051206">
    <property type="entry name" value="NAMLAA_amidase_2"/>
</dbReference>
<dbReference type="SMART" id="SM00644">
    <property type="entry name" value="Ami_2"/>
    <property type="match status" value="1"/>
</dbReference>
<dbReference type="SMART" id="SM00287">
    <property type="entry name" value="SH3b"/>
    <property type="match status" value="2"/>
</dbReference>
<dbReference type="GO" id="GO:0009254">
    <property type="term" value="P:peptidoglycan turnover"/>
    <property type="evidence" value="ECO:0007669"/>
    <property type="project" value="TreeGrafter"/>
</dbReference>
<gene>
    <name evidence="6" type="ORF">DW172_01375</name>
</gene>
<dbReference type="Pfam" id="PF01510">
    <property type="entry name" value="Amidase_2"/>
    <property type="match status" value="1"/>
</dbReference>
<keyword evidence="4" id="KW-0961">Cell wall biogenesis/degradation</keyword>
<evidence type="ECO:0000256" key="1">
    <source>
        <dbReference type="ARBA" id="ARBA00001561"/>
    </source>
</evidence>
<dbReference type="GO" id="GO:0071555">
    <property type="term" value="P:cell wall organization"/>
    <property type="evidence" value="ECO:0007669"/>
    <property type="project" value="UniProtKB-KW"/>
</dbReference>
<evidence type="ECO:0000256" key="3">
    <source>
        <dbReference type="ARBA" id="ARBA00022801"/>
    </source>
</evidence>
<comment type="catalytic activity">
    <reaction evidence="1">
        <text>Hydrolyzes the link between N-acetylmuramoyl residues and L-amino acid residues in certain cell-wall glycopeptides.</text>
        <dbReference type="EC" id="3.5.1.28"/>
    </reaction>
</comment>